<dbReference type="PANTHER" id="PTHR31973:SF187">
    <property type="entry name" value="MUTATOR TRANSPOSASE MUDRA PROTEIN"/>
    <property type="match status" value="1"/>
</dbReference>
<evidence type="ECO:0000313" key="3">
    <source>
        <dbReference type="EMBL" id="KAF9594397.1"/>
    </source>
</evidence>
<evidence type="ECO:0000259" key="2">
    <source>
        <dbReference type="Pfam" id="PF03108"/>
    </source>
</evidence>
<dbReference type="InterPro" id="IPR004332">
    <property type="entry name" value="Transposase_MuDR"/>
</dbReference>
<sequence>MFVDRGRMANPLLGVKEFVIHYGGKWGRTIPGKIKASQYKGGKRECVKYDGDEIFLLDLRKDLQKLVGEGVKFEIASLIEGKLCSITEDKHLMDIITAHNSPSPLDSTPTQLPTTPKKPLQVTESVRRSPRFSPVPIEVPTQKPNPVPTQKPKPVPTQKPKPVPTQKPNPVPTQKPKPVPTQNKTNGTYKKVQQLNITKTKPLVGPNGEPLVFDISDDEEISEPQAREEVTENVVEGHNGVQPSGNDVHLSQLDPALMMELNPNGSHGEVVDMLEDLNHNGTHAESVDVLEDLNHDKRDLEEPLYRDYSENELDNDIDPMMVDEEVHNLEEELQGIVLGNWSMGTTNVFEIEDMAKVSTVAEASKRFGSCELKPKMTWATVEDCREFFQTMAIKHKFSTQQVRNDRERYILACKDPSCEWTITATLTRKDMHTFVLRNYNDEHTCEASVKNKFTQARAPWVAQALENKMREHPDYRPKDIQAEMFFQYGVSISYWISWNARTLMLEVINGNYEEGYRLVPEMCRQIIKSNPGSLAKHFVNEKNHSFIGVVVAYKSSLDGWLNGCRPIVGMDGCFSKASMVGVV</sequence>
<dbReference type="AlphaFoldDB" id="A0A835LJ61"/>
<dbReference type="OrthoDB" id="1888602at2759"/>
<dbReference type="Pfam" id="PF03108">
    <property type="entry name" value="DBD_Tnp_Mut"/>
    <property type="match status" value="1"/>
</dbReference>
<feature type="region of interest" description="Disordered" evidence="1">
    <location>
        <begin position="98"/>
        <end position="186"/>
    </location>
</feature>
<feature type="compositionally biased region" description="Low complexity" evidence="1">
    <location>
        <begin position="108"/>
        <end position="121"/>
    </location>
</feature>
<evidence type="ECO:0000256" key="1">
    <source>
        <dbReference type="SAM" id="MobiDB-lite"/>
    </source>
</evidence>
<dbReference type="Proteomes" id="UP000631114">
    <property type="component" value="Unassembled WGS sequence"/>
</dbReference>
<organism evidence="3 4">
    <name type="scientific">Coptis chinensis</name>
    <dbReference type="NCBI Taxonomy" id="261450"/>
    <lineage>
        <taxon>Eukaryota</taxon>
        <taxon>Viridiplantae</taxon>
        <taxon>Streptophyta</taxon>
        <taxon>Embryophyta</taxon>
        <taxon>Tracheophyta</taxon>
        <taxon>Spermatophyta</taxon>
        <taxon>Magnoliopsida</taxon>
        <taxon>Ranunculales</taxon>
        <taxon>Ranunculaceae</taxon>
        <taxon>Coptidoideae</taxon>
        <taxon>Coptis</taxon>
    </lineage>
</organism>
<reference evidence="3 4" key="1">
    <citation type="submission" date="2020-10" db="EMBL/GenBank/DDBJ databases">
        <title>The Coptis chinensis genome and diversification of protoberbering-type alkaloids.</title>
        <authorList>
            <person name="Wang B."/>
            <person name="Shu S."/>
            <person name="Song C."/>
            <person name="Liu Y."/>
        </authorList>
    </citation>
    <scope>NUCLEOTIDE SEQUENCE [LARGE SCALE GENOMIC DNA]</scope>
    <source>
        <strain evidence="3">HL-2020</strain>
        <tissue evidence="3">Leaf</tissue>
    </source>
</reference>
<feature type="domain" description="Transposase MuDR plant" evidence="2">
    <location>
        <begin position="380"/>
        <end position="429"/>
    </location>
</feature>
<protein>
    <recommendedName>
        <fullName evidence="2">Transposase MuDR plant domain-containing protein</fullName>
    </recommendedName>
</protein>
<feature type="compositionally biased region" description="Polar residues" evidence="1">
    <location>
        <begin position="98"/>
        <end position="107"/>
    </location>
</feature>
<name>A0A835LJ61_9MAGN</name>
<accession>A0A835LJ61</accession>
<proteinExistence type="predicted"/>
<gene>
    <name evidence="3" type="ORF">IFM89_030999</name>
</gene>
<comment type="caution">
    <text evidence="3">The sequence shown here is derived from an EMBL/GenBank/DDBJ whole genome shotgun (WGS) entry which is preliminary data.</text>
</comment>
<dbReference type="PANTHER" id="PTHR31973">
    <property type="entry name" value="POLYPROTEIN, PUTATIVE-RELATED"/>
    <property type="match status" value="1"/>
</dbReference>
<evidence type="ECO:0000313" key="4">
    <source>
        <dbReference type="Proteomes" id="UP000631114"/>
    </source>
</evidence>
<keyword evidence="4" id="KW-1185">Reference proteome</keyword>
<feature type="compositionally biased region" description="Pro residues" evidence="1">
    <location>
        <begin position="143"/>
        <end position="179"/>
    </location>
</feature>
<dbReference type="EMBL" id="JADFTS010000008">
    <property type="protein sequence ID" value="KAF9594397.1"/>
    <property type="molecule type" value="Genomic_DNA"/>
</dbReference>